<feature type="compositionally biased region" description="Polar residues" evidence="1">
    <location>
        <begin position="275"/>
        <end position="284"/>
    </location>
</feature>
<evidence type="ECO:0000313" key="3">
    <source>
        <dbReference type="Proteomes" id="UP000001194"/>
    </source>
</evidence>
<feature type="compositionally biased region" description="Polar residues" evidence="1">
    <location>
        <begin position="326"/>
        <end position="344"/>
    </location>
</feature>
<sequence length="344" mass="39240">MTPSPFFYRGWEAWGKDNFQSLKARFDAEFEPANRLKKNCVKECNKFKQQEFAKLSEDKKDKWSEVVRSEWEEAKRLIEEWGSMPRLLEPADAQKRGGRGNWDACYSPHWGARAQRQGQLNVISMHYGVDKQAVPKVWDHADKAGYKLVFVQLFYSYYTVSAPEEQWVHAMEKDSLQDDALHPMNSPSNTSQAPLLSSAPKASELELSAHTGRKHKQSVKGKYGRKSEKQKKQKKIHTFVVSDDDEDEDDEDNSDKDDNDNDDEEELDKEKAGNDDNNSGNDTPTVAAPDGCHLIQSAQLDQSIPHSPRPSWYTTIWPNENPHWSWPSSTIPTNDTSSSNSMAS</sequence>
<organism evidence="3">
    <name type="scientific">Laccaria bicolor (strain S238N-H82 / ATCC MYA-4686)</name>
    <name type="common">Bicoloured deceiver</name>
    <name type="synonym">Laccaria laccata var. bicolor</name>
    <dbReference type="NCBI Taxonomy" id="486041"/>
    <lineage>
        <taxon>Eukaryota</taxon>
        <taxon>Fungi</taxon>
        <taxon>Dikarya</taxon>
        <taxon>Basidiomycota</taxon>
        <taxon>Agaricomycotina</taxon>
        <taxon>Agaricomycetes</taxon>
        <taxon>Agaricomycetidae</taxon>
        <taxon>Agaricales</taxon>
        <taxon>Agaricineae</taxon>
        <taxon>Hydnangiaceae</taxon>
        <taxon>Laccaria</taxon>
    </lineage>
</organism>
<reference evidence="2 3" key="1">
    <citation type="journal article" date="2008" name="Nature">
        <title>The genome of Laccaria bicolor provides insights into mycorrhizal symbiosis.</title>
        <authorList>
            <person name="Martin F."/>
            <person name="Aerts A."/>
            <person name="Ahren D."/>
            <person name="Brun A."/>
            <person name="Danchin E.G.J."/>
            <person name="Duchaussoy F."/>
            <person name="Gibon J."/>
            <person name="Kohler A."/>
            <person name="Lindquist E."/>
            <person name="Pereda V."/>
            <person name="Salamov A."/>
            <person name="Shapiro H.J."/>
            <person name="Wuyts J."/>
            <person name="Blaudez D."/>
            <person name="Buee M."/>
            <person name="Brokstein P."/>
            <person name="Canbaeck B."/>
            <person name="Cohen D."/>
            <person name="Courty P.E."/>
            <person name="Coutinho P.M."/>
            <person name="Delaruelle C."/>
            <person name="Detter J.C."/>
            <person name="Deveau A."/>
            <person name="DiFazio S."/>
            <person name="Duplessis S."/>
            <person name="Fraissinet-Tachet L."/>
            <person name="Lucic E."/>
            <person name="Frey-Klett P."/>
            <person name="Fourrey C."/>
            <person name="Feussner I."/>
            <person name="Gay G."/>
            <person name="Grimwood J."/>
            <person name="Hoegger P.J."/>
            <person name="Jain P."/>
            <person name="Kilaru S."/>
            <person name="Labbe J."/>
            <person name="Lin Y.C."/>
            <person name="Legue V."/>
            <person name="Le Tacon F."/>
            <person name="Marmeisse R."/>
            <person name="Melayah D."/>
            <person name="Montanini B."/>
            <person name="Muratet M."/>
            <person name="Nehls U."/>
            <person name="Niculita-Hirzel H."/>
            <person name="Oudot-Le Secq M.P."/>
            <person name="Peter M."/>
            <person name="Quesneville H."/>
            <person name="Rajashekar B."/>
            <person name="Reich M."/>
            <person name="Rouhier N."/>
            <person name="Schmutz J."/>
            <person name="Yin T."/>
            <person name="Chalot M."/>
            <person name="Henrissat B."/>
            <person name="Kuees U."/>
            <person name="Lucas S."/>
            <person name="Van de Peer Y."/>
            <person name="Podila G.K."/>
            <person name="Polle A."/>
            <person name="Pukkila P.J."/>
            <person name="Richardson P.M."/>
            <person name="Rouze P."/>
            <person name="Sanders I.R."/>
            <person name="Stajich J.E."/>
            <person name="Tunlid A."/>
            <person name="Tuskan G."/>
            <person name="Grigoriev I.V."/>
        </authorList>
    </citation>
    <scope>NUCLEOTIDE SEQUENCE [LARGE SCALE GENOMIC DNA]</scope>
    <source>
        <strain evidence="3">S238N-H82 / ATCC MYA-4686</strain>
    </source>
</reference>
<feature type="compositionally biased region" description="Polar residues" evidence="1">
    <location>
        <begin position="185"/>
        <end position="195"/>
    </location>
</feature>
<dbReference type="KEGG" id="lbc:LACBIDRAFT_334110"/>
<feature type="compositionally biased region" description="Basic residues" evidence="1">
    <location>
        <begin position="211"/>
        <end position="237"/>
    </location>
</feature>
<feature type="region of interest" description="Disordered" evidence="1">
    <location>
        <begin position="178"/>
        <end position="344"/>
    </location>
</feature>
<evidence type="ECO:0000313" key="2">
    <source>
        <dbReference type="EMBL" id="EDR00498.1"/>
    </source>
</evidence>
<proteinExistence type="predicted"/>
<gene>
    <name evidence="2" type="ORF">LACBIDRAFT_334110</name>
</gene>
<dbReference type="RefSeq" id="XP_001888890.1">
    <property type="nucleotide sequence ID" value="XM_001888855.1"/>
</dbReference>
<dbReference type="GeneID" id="6084533"/>
<dbReference type="HOGENOM" id="CLU_806689_0_0_1"/>
<dbReference type="AlphaFoldDB" id="B0DY42"/>
<name>B0DY42_LACBS</name>
<keyword evidence="3" id="KW-1185">Reference proteome</keyword>
<dbReference type="Proteomes" id="UP000001194">
    <property type="component" value="Unassembled WGS sequence"/>
</dbReference>
<dbReference type="EMBL" id="DS547149">
    <property type="protein sequence ID" value="EDR00498.1"/>
    <property type="molecule type" value="Genomic_DNA"/>
</dbReference>
<feature type="compositionally biased region" description="Acidic residues" evidence="1">
    <location>
        <begin position="242"/>
        <end position="267"/>
    </location>
</feature>
<accession>B0DY42</accession>
<dbReference type="InParanoid" id="B0DY42"/>
<feature type="compositionally biased region" description="Polar residues" evidence="1">
    <location>
        <begin position="296"/>
        <end position="305"/>
    </location>
</feature>
<evidence type="ECO:0000256" key="1">
    <source>
        <dbReference type="SAM" id="MobiDB-lite"/>
    </source>
</evidence>
<protein>
    <submittedName>
        <fullName evidence="2">Predicted protein</fullName>
    </submittedName>
</protein>